<reference evidence="2 3" key="1">
    <citation type="submission" date="2022-03" db="EMBL/GenBank/DDBJ databases">
        <title>Genome data of Colletotrichum spp.</title>
        <authorList>
            <person name="Utami Y.D."/>
            <person name="Hiruma K."/>
        </authorList>
    </citation>
    <scope>NUCLEOTIDE SEQUENCE [LARGE SCALE GENOMIC DNA]</scope>
    <source>
        <strain evidence="2 3">MAFF 239500</strain>
    </source>
</reference>
<protein>
    <submittedName>
        <fullName evidence="2">Uncharacterized protein</fullName>
    </submittedName>
</protein>
<proteinExistence type="predicted"/>
<feature type="region of interest" description="Disordered" evidence="1">
    <location>
        <begin position="27"/>
        <end position="64"/>
    </location>
</feature>
<evidence type="ECO:0000313" key="2">
    <source>
        <dbReference type="EMBL" id="GKT50348.1"/>
    </source>
</evidence>
<accession>A0AA37PDM0</accession>
<name>A0AA37PDM0_9PEZI</name>
<dbReference type="EMBL" id="BQXU01000036">
    <property type="protein sequence ID" value="GKT50348.1"/>
    <property type="molecule type" value="Genomic_DNA"/>
</dbReference>
<dbReference type="RefSeq" id="XP_049132698.1">
    <property type="nucleotide sequence ID" value="XM_049276741.1"/>
</dbReference>
<dbReference type="GeneID" id="73331331"/>
<evidence type="ECO:0000256" key="1">
    <source>
        <dbReference type="SAM" id="MobiDB-lite"/>
    </source>
</evidence>
<evidence type="ECO:0000313" key="3">
    <source>
        <dbReference type="Proteomes" id="UP001055115"/>
    </source>
</evidence>
<keyword evidence="3" id="KW-1185">Reference proteome</keyword>
<dbReference type="Proteomes" id="UP001055115">
    <property type="component" value="Unassembled WGS sequence"/>
</dbReference>
<sequence length="64" mass="6787">MMEGMNDAHDMVWMAREIGKGFDEARSMAVGRPGGHDGSDGGDDGGGLSQNWTSVQEAKYLGGR</sequence>
<gene>
    <name evidence="2" type="ORF">ColSpa_10529</name>
</gene>
<organism evidence="2 3">
    <name type="scientific">Colletotrichum spaethianum</name>
    <dbReference type="NCBI Taxonomy" id="700344"/>
    <lineage>
        <taxon>Eukaryota</taxon>
        <taxon>Fungi</taxon>
        <taxon>Dikarya</taxon>
        <taxon>Ascomycota</taxon>
        <taxon>Pezizomycotina</taxon>
        <taxon>Sordariomycetes</taxon>
        <taxon>Hypocreomycetidae</taxon>
        <taxon>Glomerellales</taxon>
        <taxon>Glomerellaceae</taxon>
        <taxon>Colletotrichum</taxon>
        <taxon>Colletotrichum spaethianum species complex</taxon>
    </lineage>
</organism>
<comment type="caution">
    <text evidence="2">The sequence shown here is derived from an EMBL/GenBank/DDBJ whole genome shotgun (WGS) entry which is preliminary data.</text>
</comment>
<dbReference type="AlphaFoldDB" id="A0AA37PDM0"/>